<dbReference type="InterPro" id="IPR029016">
    <property type="entry name" value="GAF-like_dom_sf"/>
</dbReference>
<evidence type="ECO:0000256" key="1">
    <source>
        <dbReference type="SAM" id="Phobius"/>
    </source>
</evidence>
<feature type="transmembrane region" description="Helical" evidence="1">
    <location>
        <begin position="53"/>
        <end position="86"/>
    </location>
</feature>
<dbReference type="InterPro" id="IPR038367">
    <property type="entry name" value="PelD_GGDEF_sf"/>
</dbReference>
<dbReference type="Proteomes" id="UP000183898">
    <property type="component" value="Unassembled WGS sequence"/>
</dbReference>
<keyword evidence="1" id="KW-0812">Transmembrane</keyword>
<feature type="transmembrane region" description="Helical" evidence="1">
    <location>
        <begin position="20"/>
        <end position="41"/>
    </location>
</feature>
<organism evidence="2 3">
    <name type="scientific">Nitrosospira multiformis</name>
    <dbReference type="NCBI Taxonomy" id="1231"/>
    <lineage>
        <taxon>Bacteria</taxon>
        <taxon>Pseudomonadati</taxon>
        <taxon>Pseudomonadota</taxon>
        <taxon>Betaproteobacteria</taxon>
        <taxon>Nitrosomonadales</taxon>
        <taxon>Nitrosomonadaceae</taxon>
        <taxon>Nitrosospira</taxon>
    </lineage>
</organism>
<gene>
    <name evidence="2" type="ORF">SAMN05216404_11059</name>
</gene>
<dbReference type="AlphaFoldDB" id="A0A1H8LCK8"/>
<dbReference type="Gene3D" id="3.30.450.40">
    <property type="match status" value="1"/>
</dbReference>
<dbReference type="RefSeq" id="WP_074747494.1">
    <property type="nucleotide sequence ID" value="NZ_FOCT01000010.1"/>
</dbReference>
<name>A0A1H8LCK8_9PROT</name>
<keyword evidence="1" id="KW-0472">Membrane</keyword>
<evidence type="ECO:0000313" key="3">
    <source>
        <dbReference type="Proteomes" id="UP000183898"/>
    </source>
</evidence>
<evidence type="ECO:0000313" key="2">
    <source>
        <dbReference type="EMBL" id="SEO02875.1"/>
    </source>
</evidence>
<keyword evidence="1" id="KW-1133">Transmembrane helix</keyword>
<dbReference type="EMBL" id="FOCT01000010">
    <property type="protein sequence ID" value="SEO02875.1"/>
    <property type="molecule type" value="Genomic_DNA"/>
</dbReference>
<reference evidence="2 3" key="1">
    <citation type="submission" date="2016-10" db="EMBL/GenBank/DDBJ databases">
        <authorList>
            <person name="de Groot N.N."/>
        </authorList>
    </citation>
    <scope>NUCLEOTIDE SEQUENCE [LARGE SCALE GENOMIC DNA]</scope>
    <source>
        <strain evidence="2 3">Nl18</strain>
    </source>
</reference>
<dbReference type="Gene3D" id="3.30.70.2880">
    <property type="match status" value="1"/>
</dbReference>
<proteinExistence type="predicted"/>
<protein>
    <recommendedName>
        <fullName evidence="4">PelD GGDEF domain-containing protein</fullName>
    </recommendedName>
</protein>
<accession>A0A1H8LCK8</accession>
<feature type="transmembrane region" description="Helical" evidence="1">
    <location>
        <begin position="98"/>
        <end position="115"/>
    </location>
</feature>
<sequence length="423" mass="47304">MKKPWLEGIEVVDVNTPVSAWGGWFETFVITVVVIAASFITQQADPFRLSGGFPWAVLAPLFVGLRYGFVFGFVSALLTLAVLGVAIDQQWQAAKSFPLPWAIGVVVIAMVAGEFRDMWGRRLHRLEGAYQYRAERLEEFTRSYQLLRLSHDRLEQTVANSGFSLREGIMHLQSTLDAIDGLTESSLQKLIEFVAEYGVLTQACIIGITADRIDTSHVLASVGERFPIDVTDPVLRMALDSGELATVNLLPDSVMDHTQLLAVVPLADSIGEINAVLAVRSMPFFSFHESNLKLIAVLVAHGVDHLRFGTARPSVPRFIASFERAYQDFSRFRLDTALLRLSGNPEEMRNIHEKLRFSIRAIDFICLAREKDQHVVWVMLPLTDITGARAWAQRVADVPATIAQEWMSINEIDPQRIRSLEQG</sequence>
<evidence type="ECO:0008006" key="4">
    <source>
        <dbReference type="Google" id="ProtNLM"/>
    </source>
</evidence>